<dbReference type="InterPro" id="IPR029052">
    <property type="entry name" value="Metallo-depent_PP-like"/>
</dbReference>
<proteinExistence type="predicted"/>
<dbReference type="GO" id="GO:0016787">
    <property type="term" value="F:hydrolase activity"/>
    <property type="evidence" value="ECO:0007669"/>
    <property type="project" value="InterPro"/>
</dbReference>
<gene>
    <name evidence="3" type="ORF">PCAMFM013_S037g000072</name>
</gene>
<keyword evidence="4" id="KW-1185">Reference proteome</keyword>
<dbReference type="SUPFAM" id="SSF56300">
    <property type="entry name" value="Metallo-dependent phosphatases"/>
    <property type="match status" value="1"/>
</dbReference>
<dbReference type="CDD" id="cd07379">
    <property type="entry name" value="MPP_239FB"/>
    <property type="match status" value="1"/>
</dbReference>
<evidence type="ECO:0000256" key="1">
    <source>
        <dbReference type="SAM" id="MobiDB-lite"/>
    </source>
</evidence>
<feature type="compositionally biased region" description="Polar residues" evidence="1">
    <location>
        <begin position="35"/>
        <end position="53"/>
    </location>
</feature>
<protein>
    <submittedName>
        <fullName evidence="3">Metallophosphoesterase</fullName>
    </submittedName>
</protein>
<name>A0A0G4PT58_PENC3</name>
<dbReference type="InterPro" id="IPR004843">
    <property type="entry name" value="Calcineurin-like_PHP"/>
</dbReference>
<dbReference type="Gene3D" id="3.60.21.10">
    <property type="match status" value="1"/>
</dbReference>
<organism evidence="3 4">
    <name type="scientific">Penicillium camemberti (strain FM 013)</name>
    <dbReference type="NCBI Taxonomy" id="1429867"/>
    <lineage>
        <taxon>Eukaryota</taxon>
        <taxon>Fungi</taxon>
        <taxon>Dikarya</taxon>
        <taxon>Ascomycota</taxon>
        <taxon>Pezizomycotina</taxon>
        <taxon>Eurotiomycetes</taxon>
        <taxon>Eurotiomycetidae</taxon>
        <taxon>Eurotiales</taxon>
        <taxon>Aspergillaceae</taxon>
        <taxon>Penicillium</taxon>
    </lineage>
</organism>
<evidence type="ECO:0000313" key="3">
    <source>
        <dbReference type="EMBL" id="CRL29585.1"/>
    </source>
</evidence>
<dbReference type="Pfam" id="PF00149">
    <property type="entry name" value="Metallophos"/>
    <property type="match status" value="1"/>
</dbReference>
<dbReference type="EMBL" id="HG793170">
    <property type="protein sequence ID" value="CRL29585.1"/>
    <property type="molecule type" value="Genomic_DNA"/>
</dbReference>
<evidence type="ECO:0000259" key="2">
    <source>
        <dbReference type="Pfam" id="PF00149"/>
    </source>
</evidence>
<dbReference type="PANTHER" id="PTHR12905">
    <property type="entry name" value="METALLOPHOSPHOESTERASE"/>
    <property type="match status" value="1"/>
</dbReference>
<dbReference type="InterPro" id="IPR051693">
    <property type="entry name" value="UPF0046_metallophosphoest"/>
</dbReference>
<dbReference type="PANTHER" id="PTHR12905:SF18">
    <property type="entry name" value="ESTER HYDROLASE, PUTATIVE (AFU_ORTHOLOGUE AFUA_4G03130)-RELATED"/>
    <property type="match status" value="1"/>
</dbReference>
<evidence type="ECO:0000313" key="4">
    <source>
        <dbReference type="Proteomes" id="UP000053732"/>
    </source>
</evidence>
<dbReference type="AlphaFoldDB" id="A0A0G4PT58"/>
<sequence length="405" mass="45454">MNNHLLPFPYNLSRPPTWLERILLQPLWDVLLGGPTQSEPQKPSTTPIPLQNNSNLPPIRIICISDTHNATPSLPPGDILIHAGDLTAHGTFDEVQAQLHWLSSQTHAHKIVIAGNHDLILDETSEMKFLTREGISAAKRKELDWTGIHYLQNEAVSLELPVPASGEQQVRRIKIYGSPMTPEFGRWAFQYPSIRDVWSGRIPDDTDILVVHGPPALYGDCDGEKGPDGKAKVKGDGYLLREIQRVRPKMVVCGHIHGAFGVAVIHHDGIEDVMNGLQMRWEDYNILGALKQSIWSKVTMGRHVERPEETLVVNAAVAPSALRSEHKSAIAIDFHRVQICIRAKIHHVITHQKIMANRFNLRMKMNMRLSMQDIFLLGKLQRADSSCWDSKHTSALFSESLSGFN</sequence>
<accession>A0A0G4PT58</accession>
<reference evidence="3 4" key="1">
    <citation type="journal article" date="2014" name="Nat. Commun.">
        <title>Multiple recent horizontal transfers of a large genomic region in cheese making fungi.</title>
        <authorList>
            <person name="Cheeseman K."/>
            <person name="Ropars J."/>
            <person name="Renault P."/>
            <person name="Dupont J."/>
            <person name="Gouzy J."/>
            <person name="Branca A."/>
            <person name="Abraham A.L."/>
            <person name="Ceppi M."/>
            <person name="Conseiller E."/>
            <person name="Debuchy R."/>
            <person name="Malagnac F."/>
            <person name="Goarin A."/>
            <person name="Silar P."/>
            <person name="Lacoste S."/>
            <person name="Sallet E."/>
            <person name="Bensimon A."/>
            <person name="Giraud T."/>
            <person name="Brygoo Y."/>
        </authorList>
    </citation>
    <scope>NUCLEOTIDE SEQUENCE [LARGE SCALE GENOMIC DNA]</scope>
    <source>
        <strain evidence="4">FM 013</strain>
    </source>
</reference>
<feature type="domain" description="Calcineurin-like phosphoesterase" evidence="2">
    <location>
        <begin position="60"/>
        <end position="258"/>
    </location>
</feature>
<dbReference type="Proteomes" id="UP000053732">
    <property type="component" value="Unassembled WGS sequence"/>
</dbReference>
<feature type="region of interest" description="Disordered" evidence="1">
    <location>
        <begin position="34"/>
        <end position="53"/>
    </location>
</feature>